<evidence type="ECO:0000256" key="5">
    <source>
        <dbReference type="NCBIfam" id="TIGR01814"/>
    </source>
</evidence>
<dbReference type="EMBL" id="JAVJIU010000005">
    <property type="protein sequence ID" value="MDR5591857.1"/>
    <property type="molecule type" value="Genomic_DNA"/>
</dbReference>
<dbReference type="Proteomes" id="UP001257234">
    <property type="component" value="Unassembled WGS sequence"/>
</dbReference>
<evidence type="ECO:0000313" key="8">
    <source>
        <dbReference type="Proteomes" id="UP001257234"/>
    </source>
</evidence>
<dbReference type="InterPro" id="IPR015424">
    <property type="entry name" value="PyrdxlP-dep_Trfase"/>
</dbReference>
<comment type="cofactor">
    <cofactor evidence="4 6">
        <name>pyridoxal 5'-phosphate</name>
        <dbReference type="ChEBI" id="CHEBI:597326"/>
    </cofactor>
</comment>
<feature type="binding site" evidence="4">
    <location>
        <position position="218"/>
    </location>
    <ligand>
        <name>pyridoxal 5'-phosphate</name>
        <dbReference type="ChEBI" id="CHEBI:597326"/>
    </ligand>
</feature>
<feature type="binding site" evidence="4">
    <location>
        <begin position="133"/>
        <end position="136"/>
    </location>
    <ligand>
        <name>pyridoxal 5'-phosphate</name>
        <dbReference type="ChEBI" id="CHEBI:597326"/>
    </ligand>
</feature>
<dbReference type="HAMAP" id="MF_01970">
    <property type="entry name" value="Kynureninase"/>
    <property type="match status" value="1"/>
</dbReference>
<proteinExistence type="inferred from homology"/>
<comment type="caution">
    <text evidence="7">The sequence shown here is derived from an EMBL/GenBank/DDBJ whole genome shotgun (WGS) entry which is preliminary data.</text>
</comment>
<organism evidence="7 8">
    <name type="scientific">Christiangramia sediminicola</name>
    <dbReference type="NCBI Taxonomy" id="3073267"/>
    <lineage>
        <taxon>Bacteria</taxon>
        <taxon>Pseudomonadati</taxon>
        <taxon>Bacteroidota</taxon>
        <taxon>Flavobacteriia</taxon>
        <taxon>Flavobacteriales</taxon>
        <taxon>Flavobacteriaceae</taxon>
        <taxon>Christiangramia</taxon>
    </lineage>
</organism>
<sequence>MQFENSRKFARQLDKEDKLSKYRDEFIFPRVNGKEVIYFVGNSLGLQPRSAKKYVDEIMKDWAELAVEGHFYAEKSWWDYHERFSEKLAKVVGANPSEVTVMNTLTVNLHLLMVSFYRPSGKRYKIICEEKAFPSDQYMISSQVRFHGYDPDDAIVEIKKRDGENNFRTEDVLEKIKEVGEECALVLIGGVNYYTGQVFDMETITKAGHDVGAFVGWDLAHGAGNIELKLSEWNVDFAAWCSYKYMNSGPGNASGCFINQKYHNKKDIPRFEGWWGHNKERRFLMEPEFQPEPTADAWQISNAPILAMAPYLASLEMFDEVGMPALIEKRNKIVAYLEFVLHEIDKDVDSTFEIITPAEQENRGTQLSVFLHGEGKELFRYLMDKGVITDWREPNVIRLAPAPFYCSFEDMYNFGQILKEGILSKQKT</sequence>
<protein>
    <recommendedName>
        <fullName evidence="4 5">Kynureninase</fullName>
        <ecNumber evidence="4 5">3.7.1.3</ecNumber>
    </recommendedName>
    <alternativeName>
        <fullName evidence="4">L-kynurenine hydrolase</fullName>
    </alternativeName>
</protein>
<comment type="pathway">
    <text evidence="4 6">Cofactor biosynthesis; NAD(+) biosynthesis; quinolinate from L-kynurenine: step 2/3.</text>
</comment>
<keyword evidence="8" id="KW-1185">Reference proteome</keyword>
<comment type="function">
    <text evidence="4 6">Catalyzes the cleavage of L-kynurenine (L-Kyn) and L-3-hydroxykynurenine (L-3OHKyn) into anthranilic acid (AA) and 3-hydroxyanthranilic acid (3-OHAA), respectively.</text>
</comment>
<evidence type="ECO:0000256" key="4">
    <source>
        <dbReference type="HAMAP-Rule" id="MF_01970"/>
    </source>
</evidence>
<dbReference type="InterPro" id="IPR010111">
    <property type="entry name" value="Kynureninase"/>
</dbReference>
<feature type="binding site" evidence="4">
    <location>
        <position position="274"/>
    </location>
    <ligand>
        <name>pyridoxal 5'-phosphate</name>
        <dbReference type="ChEBI" id="CHEBI:597326"/>
    </ligand>
</feature>
<feature type="binding site" evidence="4">
    <location>
        <position position="106"/>
    </location>
    <ligand>
        <name>pyridoxal 5'-phosphate</name>
        <dbReference type="ChEBI" id="CHEBI:597326"/>
    </ligand>
</feature>
<feature type="modified residue" description="N6-(pyridoxal phosphate)lysine" evidence="4">
    <location>
        <position position="244"/>
    </location>
</feature>
<keyword evidence="1 4" id="KW-0662">Pyridine nucleotide biosynthesis</keyword>
<dbReference type="EC" id="3.7.1.3" evidence="4 5"/>
<dbReference type="PANTHER" id="PTHR14084">
    <property type="entry name" value="KYNURENINASE"/>
    <property type="match status" value="1"/>
</dbReference>
<evidence type="ECO:0000313" key="7">
    <source>
        <dbReference type="EMBL" id="MDR5591857.1"/>
    </source>
</evidence>
<evidence type="ECO:0000256" key="2">
    <source>
        <dbReference type="ARBA" id="ARBA00022801"/>
    </source>
</evidence>
<dbReference type="InterPro" id="IPR015421">
    <property type="entry name" value="PyrdxlP-dep_Trfase_major"/>
</dbReference>
<feature type="binding site" evidence="4">
    <location>
        <position position="302"/>
    </location>
    <ligand>
        <name>pyridoxal 5'-phosphate</name>
        <dbReference type="ChEBI" id="CHEBI:597326"/>
    </ligand>
</feature>
<accession>A0ABU1EV02</accession>
<dbReference type="Gene3D" id="3.40.640.10">
    <property type="entry name" value="Type I PLP-dependent aspartate aminotransferase-like (Major domain)"/>
    <property type="match status" value="1"/>
</dbReference>
<feature type="binding site" evidence="4">
    <location>
        <position position="243"/>
    </location>
    <ligand>
        <name>pyridoxal 5'-phosphate</name>
        <dbReference type="ChEBI" id="CHEBI:597326"/>
    </ligand>
</feature>
<evidence type="ECO:0000256" key="1">
    <source>
        <dbReference type="ARBA" id="ARBA00022642"/>
    </source>
</evidence>
<evidence type="ECO:0000256" key="3">
    <source>
        <dbReference type="ARBA" id="ARBA00022898"/>
    </source>
</evidence>
<dbReference type="Pfam" id="PF22580">
    <property type="entry name" value="KYNU_C"/>
    <property type="match status" value="1"/>
</dbReference>
<dbReference type="Gene3D" id="3.90.1150.10">
    <property type="entry name" value="Aspartate Aminotransferase, domain 1"/>
    <property type="match status" value="1"/>
</dbReference>
<gene>
    <name evidence="4 7" type="primary">kynU</name>
    <name evidence="7" type="ORF">RE431_14530</name>
</gene>
<dbReference type="GO" id="GO:0030429">
    <property type="term" value="F:kynureninase activity"/>
    <property type="evidence" value="ECO:0007669"/>
    <property type="project" value="UniProtKB-EC"/>
</dbReference>
<dbReference type="PANTHER" id="PTHR14084:SF0">
    <property type="entry name" value="KYNURENINASE"/>
    <property type="match status" value="1"/>
</dbReference>
<keyword evidence="2 4" id="KW-0378">Hydrolase</keyword>
<name>A0ABU1EV02_9FLAO</name>
<dbReference type="SUPFAM" id="SSF53383">
    <property type="entry name" value="PLP-dependent transferases"/>
    <property type="match status" value="1"/>
</dbReference>
<comment type="caution">
    <text evidence="4">Lacks conserved residue(s) required for the propagation of feature annotation.</text>
</comment>
<comment type="subunit">
    <text evidence="4 6">Homodimer.</text>
</comment>
<reference evidence="8" key="1">
    <citation type="submission" date="2023-07" db="EMBL/GenBank/DDBJ databases">
        <title>Christiangramia sp. SM2212., a novel bacterium of the family Flavobacteriaceae isolated from the sea sediment.</title>
        <authorList>
            <person name="Wang J."/>
            <person name="Zhang X."/>
        </authorList>
    </citation>
    <scope>NUCLEOTIDE SEQUENCE [LARGE SCALE GENOMIC DNA]</scope>
    <source>
        <strain evidence="8">SM2212</strain>
    </source>
</reference>
<feature type="binding site" evidence="4">
    <location>
        <position position="105"/>
    </location>
    <ligand>
        <name>pyridoxal 5'-phosphate</name>
        <dbReference type="ChEBI" id="CHEBI:597326"/>
    </ligand>
</feature>
<dbReference type="RefSeq" id="WP_309562697.1">
    <property type="nucleotide sequence ID" value="NZ_JAVJIU010000005.1"/>
</dbReference>
<dbReference type="PIRSF" id="PIRSF038800">
    <property type="entry name" value="KYNU"/>
    <property type="match status" value="1"/>
</dbReference>
<evidence type="ECO:0000256" key="6">
    <source>
        <dbReference type="PIRNR" id="PIRNR038800"/>
    </source>
</evidence>
<keyword evidence="3 4" id="KW-0663">Pyridoxal phosphate</keyword>
<dbReference type="NCBIfam" id="TIGR01814">
    <property type="entry name" value="kynureninase"/>
    <property type="match status" value="1"/>
</dbReference>
<comment type="catalytic activity">
    <reaction evidence="4 6">
        <text>L-kynurenine + H2O = anthranilate + L-alanine + H(+)</text>
        <dbReference type="Rhea" id="RHEA:16813"/>
        <dbReference type="ChEBI" id="CHEBI:15377"/>
        <dbReference type="ChEBI" id="CHEBI:15378"/>
        <dbReference type="ChEBI" id="CHEBI:16567"/>
        <dbReference type="ChEBI" id="CHEBI:57959"/>
        <dbReference type="ChEBI" id="CHEBI:57972"/>
        <dbReference type="EC" id="3.7.1.3"/>
    </reaction>
</comment>
<comment type="pathway">
    <text evidence="4 6">Amino-acid degradation; L-kynurenine degradation; L-alanine and anthranilate from L-kynurenine: step 1/1.</text>
</comment>
<comment type="similarity">
    <text evidence="4 6">Belongs to the kynureninase family.</text>
</comment>
<comment type="catalytic activity">
    <reaction evidence="6">
        <text>3-hydroxy-L-kynurenine + H2O = 3-hydroxyanthranilate + L-alanine + H(+)</text>
        <dbReference type="Rhea" id="RHEA:25143"/>
        <dbReference type="ChEBI" id="CHEBI:15377"/>
        <dbReference type="ChEBI" id="CHEBI:15378"/>
        <dbReference type="ChEBI" id="CHEBI:36559"/>
        <dbReference type="ChEBI" id="CHEBI:57972"/>
        <dbReference type="ChEBI" id="CHEBI:58125"/>
        <dbReference type="EC" id="3.7.1.3"/>
    </reaction>
</comment>
<feature type="binding site" evidence="4">
    <location>
        <position position="221"/>
    </location>
    <ligand>
        <name>pyridoxal 5'-phosphate</name>
        <dbReference type="ChEBI" id="CHEBI:597326"/>
    </ligand>
</feature>
<dbReference type="InterPro" id="IPR015422">
    <property type="entry name" value="PyrdxlP-dep_Trfase_small"/>
</dbReference>